<feature type="compositionally biased region" description="Polar residues" evidence="12">
    <location>
        <begin position="355"/>
        <end position="389"/>
    </location>
</feature>
<evidence type="ECO:0000256" key="9">
    <source>
        <dbReference type="ARBA" id="ARBA00047899"/>
    </source>
</evidence>
<sequence>MKSYIIDKDLGQGTFSKVKLGIHKLTGEKVAIKIIDKTKQQESDYVRIHREIQILRKLRHPNVVQLFEIVESDTKLYIITEYASGGELFDHIVQNKRLEEREAAKLFIQLINAVTYIHQHQVVHRDLKPENVLLNEGILKVVDFGLSSTYQSGQKLKTPCGSPCYAAPEMLQGLSYDGLFTDIWSSGIILYAMICGCVPFEDQNTKKLYEKIKNSDYHLPKHVSLQAADLLKKLLMKDPAQRITLQEIKNHDFIKFAGKYSIPQSLKIDNDIIQQMVQFGLSTQNEIIEMIQNNKHNQITTTYYLLQNRNSQFQSQTSSQIFNQQQQIISQVQQHNQINENTSYILKIKLKSKSPYQQQQEKQNNDVTPGQITQSPRKNHLENQNNISITKKIRTKTRSQEPIQKREPSLSNQQPLTKQTRQVHIGEFFKKIENEQFPNQRQNIIPQGYNKFIITERVSMQNNTSIHKIPSRQGRLSFKMEQKPLQTQPNENNKEIKNQKSTSNTKNPTELSSNQKLLQMDSIATQIQNNIQNRFLIYKKKIKQ</sequence>
<evidence type="ECO:0000256" key="12">
    <source>
        <dbReference type="SAM" id="MobiDB-lite"/>
    </source>
</evidence>
<keyword evidence="16" id="KW-1185">Reference proteome</keyword>
<feature type="region of interest" description="Disordered" evidence="12">
    <location>
        <begin position="485"/>
        <end position="512"/>
    </location>
</feature>
<dbReference type="InterPro" id="IPR008271">
    <property type="entry name" value="Ser/Thr_kinase_AS"/>
</dbReference>
<dbReference type="PANTHER" id="PTHR24346:SF82">
    <property type="entry name" value="KP78A-RELATED"/>
    <property type="match status" value="1"/>
</dbReference>
<protein>
    <recommendedName>
        <fullName evidence="2">non-specific serine/threonine protein kinase</fullName>
        <ecNumber evidence="2">2.7.11.1</ecNumber>
    </recommendedName>
</protein>
<dbReference type="GO" id="GO:0005524">
    <property type="term" value="F:ATP binding"/>
    <property type="evidence" value="ECO:0007669"/>
    <property type="project" value="UniProtKB-UniRule"/>
</dbReference>
<evidence type="ECO:0000259" key="13">
    <source>
        <dbReference type="PROSITE" id="PS50011"/>
    </source>
</evidence>
<evidence type="ECO:0000313" key="15">
    <source>
        <dbReference type="EMBL" id="CAD8070896.1"/>
    </source>
</evidence>
<evidence type="ECO:0000313" key="16">
    <source>
        <dbReference type="Proteomes" id="UP000692954"/>
    </source>
</evidence>
<dbReference type="PANTHER" id="PTHR24346">
    <property type="entry name" value="MAP/MICROTUBULE AFFINITY-REGULATING KINASE"/>
    <property type="match status" value="1"/>
</dbReference>
<dbReference type="Proteomes" id="UP000692954">
    <property type="component" value="Unassembled WGS sequence"/>
</dbReference>
<dbReference type="PROSITE" id="PS50030">
    <property type="entry name" value="UBA"/>
    <property type="match status" value="1"/>
</dbReference>
<evidence type="ECO:0000259" key="14">
    <source>
        <dbReference type="PROSITE" id="PS50030"/>
    </source>
</evidence>
<keyword evidence="4" id="KW-0723">Serine/threonine-protein kinase</keyword>
<dbReference type="AlphaFoldDB" id="A0A8S1M2D6"/>
<evidence type="ECO:0000256" key="1">
    <source>
        <dbReference type="ARBA" id="ARBA00004496"/>
    </source>
</evidence>
<dbReference type="PROSITE" id="PS00107">
    <property type="entry name" value="PROTEIN_KINASE_ATP"/>
    <property type="match status" value="1"/>
</dbReference>
<dbReference type="PROSITE" id="PS50011">
    <property type="entry name" value="PROTEIN_KINASE_DOM"/>
    <property type="match status" value="1"/>
</dbReference>
<dbReference type="CDD" id="cd14003">
    <property type="entry name" value="STKc_AMPK-like"/>
    <property type="match status" value="1"/>
</dbReference>
<accession>A0A8S1M2D6</accession>
<reference evidence="15" key="1">
    <citation type="submission" date="2021-01" db="EMBL/GenBank/DDBJ databases">
        <authorList>
            <consortium name="Genoscope - CEA"/>
            <person name="William W."/>
        </authorList>
    </citation>
    <scope>NUCLEOTIDE SEQUENCE</scope>
</reference>
<feature type="domain" description="UBA" evidence="14">
    <location>
        <begin position="267"/>
        <end position="308"/>
    </location>
</feature>
<organism evidence="15 16">
    <name type="scientific">Paramecium sonneborni</name>
    <dbReference type="NCBI Taxonomy" id="65129"/>
    <lineage>
        <taxon>Eukaryota</taxon>
        <taxon>Sar</taxon>
        <taxon>Alveolata</taxon>
        <taxon>Ciliophora</taxon>
        <taxon>Intramacronucleata</taxon>
        <taxon>Oligohymenophorea</taxon>
        <taxon>Peniculida</taxon>
        <taxon>Parameciidae</taxon>
        <taxon>Paramecium</taxon>
    </lineage>
</organism>
<keyword evidence="6 11" id="KW-0547">Nucleotide-binding</keyword>
<evidence type="ECO:0000256" key="8">
    <source>
        <dbReference type="ARBA" id="ARBA00022840"/>
    </source>
</evidence>
<dbReference type="Pfam" id="PF00069">
    <property type="entry name" value="Pkinase"/>
    <property type="match status" value="1"/>
</dbReference>
<dbReference type="GO" id="GO:0035556">
    <property type="term" value="P:intracellular signal transduction"/>
    <property type="evidence" value="ECO:0007669"/>
    <property type="project" value="TreeGrafter"/>
</dbReference>
<comment type="catalytic activity">
    <reaction evidence="9">
        <text>L-threonyl-[protein] + ATP = O-phospho-L-threonyl-[protein] + ADP + H(+)</text>
        <dbReference type="Rhea" id="RHEA:46608"/>
        <dbReference type="Rhea" id="RHEA-COMP:11060"/>
        <dbReference type="Rhea" id="RHEA-COMP:11605"/>
        <dbReference type="ChEBI" id="CHEBI:15378"/>
        <dbReference type="ChEBI" id="CHEBI:30013"/>
        <dbReference type="ChEBI" id="CHEBI:30616"/>
        <dbReference type="ChEBI" id="CHEBI:61977"/>
        <dbReference type="ChEBI" id="CHEBI:456216"/>
        <dbReference type="EC" id="2.7.11.1"/>
    </reaction>
</comment>
<dbReference type="InterPro" id="IPR015940">
    <property type="entry name" value="UBA"/>
</dbReference>
<dbReference type="EC" id="2.7.11.1" evidence="2"/>
<keyword evidence="7" id="KW-0418">Kinase</keyword>
<evidence type="ECO:0000256" key="2">
    <source>
        <dbReference type="ARBA" id="ARBA00012513"/>
    </source>
</evidence>
<feature type="region of interest" description="Disordered" evidence="12">
    <location>
        <begin position="355"/>
        <end position="418"/>
    </location>
</feature>
<feature type="domain" description="Protein kinase" evidence="13">
    <location>
        <begin position="4"/>
        <end position="254"/>
    </location>
</feature>
<comment type="caution">
    <text evidence="15">The sequence shown here is derived from an EMBL/GenBank/DDBJ whole genome shotgun (WGS) entry which is preliminary data.</text>
</comment>
<dbReference type="InterPro" id="IPR017441">
    <property type="entry name" value="Protein_kinase_ATP_BS"/>
</dbReference>
<dbReference type="EMBL" id="CAJJDN010000027">
    <property type="protein sequence ID" value="CAD8070896.1"/>
    <property type="molecule type" value="Genomic_DNA"/>
</dbReference>
<dbReference type="PROSITE" id="PS00108">
    <property type="entry name" value="PROTEIN_KINASE_ST"/>
    <property type="match status" value="1"/>
</dbReference>
<comment type="catalytic activity">
    <reaction evidence="10">
        <text>L-seryl-[protein] + ATP = O-phospho-L-seryl-[protein] + ADP + H(+)</text>
        <dbReference type="Rhea" id="RHEA:17989"/>
        <dbReference type="Rhea" id="RHEA-COMP:9863"/>
        <dbReference type="Rhea" id="RHEA-COMP:11604"/>
        <dbReference type="ChEBI" id="CHEBI:15378"/>
        <dbReference type="ChEBI" id="CHEBI:29999"/>
        <dbReference type="ChEBI" id="CHEBI:30616"/>
        <dbReference type="ChEBI" id="CHEBI:83421"/>
        <dbReference type="ChEBI" id="CHEBI:456216"/>
        <dbReference type="EC" id="2.7.11.1"/>
    </reaction>
</comment>
<evidence type="ECO:0000256" key="5">
    <source>
        <dbReference type="ARBA" id="ARBA00022679"/>
    </source>
</evidence>
<comment type="subcellular location">
    <subcellularLocation>
        <location evidence="1">Cytoplasm</location>
    </subcellularLocation>
</comment>
<evidence type="ECO:0000256" key="4">
    <source>
        <dbReference type="ARBA" id="ARBA00022527"/>
    </source>
</evidence>
<evidence type="ECO:0000256" key="3">
    <source>
        <dbReference type="ARBA" id="ARBA00022490"/>
    </source>
</evidence>
<dbReference type="FunFam" id="3.30.200.20:FF:000003">
    <property type="entry name" value="Non-specific serine/threonine protein kinase"/>
    <property type="match status" value="1"/>
</dbReference>
<name>A0A8S1M2D6_9CILI</name>
<feature type="binding site" evidence="11">
    <location>
        <position position="33"/>
    </location>
    <ligand>
        <name>ATP</name>
        <dbReference type="ChEBI" id="CHEBI:30616"/>
    </ligand>
</feature>
<dbReference type="GO" id="GO:0005737">
    <property type="term" value="C:cytoplasm"/>
    <property type="evidence" value="ECO:0007669"/>
    <property type="project" value="UniProtKB-SubCell"/>
</dbReference>
<dbReference type="FunFam" id="1.10.510.10:FF:001222">
    <property type="entry name" value="Serine/threonine-protein kinase ppk25"/>
    <property type="match status" value="1"/>
</dbReference>
<dbReference type="InterPro" id="IPR000719">
    <property type="entry name" value="Prot_kinase_dom"/>
</dbReference>
<evidence type="ECO:0000256" key="10">
    <source>
        <dbReference type="ARBA" id="ARBA00048679"/>
    </source>
</evidence>
<dbReference type="SMART" id="SM00220">
    <property type="entry name" value="S_TKc"/>
    <property type="match status" value="1"/>
</dbReference>
<gene>
    <name evidence="15" type="ORF">PSON_ATCC_30995.1.T0270226</name>
</gene>
<feature type="compositionally biased region" description="Polar residues" evidence="12">
    <location>
        <begin position="499"/>
        <end position="512"/>
    </location>
</feature>
<keyword evidence="5" id="KW-0808">Transferase</keyword>
<evidence type="ECO:0000256" key="6">
    <source>
        <dbReference type="ARBA" id="ARBA00022741"/>
    </source>
</evidence>
<proteinExistence type="predicted"/>
<evidence type="ECO:0000256" key="11">
    <source>
        <dbReference type="PROSITE-ProRule" id="PRU10141"/>
    </source>
</evidence>
<evidence type="ECO:0000256" key="7">
    <source>
        <dbReference type="ARBA" id="ARBA00022777"/>
    </source>
</evidence>
<dbReference type="OrthoDB" id="942095at2759"/>
<dbReference type="CDD" id="cd14335">
    <property type="entry name" value="UBA_SnRK1_plant"/>
    <property type="match status" value="1"/>
</dbReference>
<dbReference type="GO" id="GO:0004674">
    <property type="term" value="F:protein serine/threonine kinase activity"/>
    <property type="evidence" value="ECO:0007669"/>
    <property type="project" value="UniProtKB-KW"/>
</dbReference>
<keyword evidence="3" id="KW-0963">Cytoplasm</keyword>
<keyword evidence="8 11" id="KW-0067">ATP-binding</keyword>
<feature type="compositionally biased region" description="Polar residues" evidence="12">
    <location>
        <begin position="409"/>
        <end position="418"/>
    </location>
</feature>